<reference evidence="1 2" key="1">
    <citation type="submission" date="2013-11" db="EMBL/GenBank/DDBJ databases">
        <title>Opisthorchis viverrini - life in the bile duct.</title>
        <authorList>
            <person name="Young N.D."/>
            <person name="Nagarajan N."/>
            <person name="Lin S.J."/>
            <person name="Korhonen P.K."/>
            <person name="Jex A.R."/>
            <person name="Hall R.S."/>
            <person name="Safavi-Hemami H."/>
            <person name="Kaewkong W."/>
            <person name="Bertrand D."/>
            <person name="Gao S."/>
            <person name="Seet Q."/>
            <person name="Wongkham S."/>
            <person name="Teh B.T."/>
            <person name="Wongkham C."/>
            <person name="Intapan P.M."/>
            <person name="Maleewong W."/>
            <person name="Yang X."/>
            <person name="Hu M."/>
            <person name="Wang Z."/>
            <person name="Hofmann A."/>
            <person name="Sternberg P.W."/>
            <person name="Tan P."/>
            <person name="Wang J."/>
            <person name="Gasser R.B."/>
        </authorList>
    </citation>
    <scope>NUCLEOTIDE SEQUENCE [LARGE SCALE GENOMIC DNA]</scope>
</reference>
<accession>A0A074ZCL0</accession>
<organism evidence="1 2">
    <name type="scientific">Opisthorchis viverrini</name>
    <name type="common">Southeast Asian liver fluke</name>
    <dbReference type="NCBI Taxonomy" id="6198"/>
    <lineage>
        <taxon>Eukaryota</taxon>
        <taxon>Metazoa</taxon>
        <taxon>Spiralia</taxon>
        <taxon>Lophotrochozoa</taxon>
        <taxon>Platyhelminthes</taxon>
        <taxon>Trematoda</taxon>
        <taxon>Digenea</taxon>
        <taxon>Opisthorchiida</taxon>
        <taxon>Opisthorchiata</taxon>
        <taxon>Opisthorchiidae</taxon>
        <taxon>Opisthorchis</taxon>
    </lineage>
</organism>
<sequence length="116" mass="12671">MRKIEAAPSRTLVVVFPTLEEELTTNEHKQCRRGRKNSILPDLAPGDNQNQSQKTAAKGSSLKATNTLRFNVTDTTDLTDDLSGESADCIEAVSNDCFGEITVLTPYRVSRASLLS</sequence>
<dbReference type="KEGG" id="ovi:T265_07422"/>
<protein>
    <submittedName>
        <fullName evidence="1">Uncharacterized protein</fullName>
    </submittedName>
</protein>
<dbReference type="GeneID" id="20321601"/>
<dbReference type="CTD" id="20321601"/>
<dbReference type="AlphaFoldDB" id="A0A074ZCL0"/>
<dbReference type="Proteomes" id="UP000054324">
    <property type="component" value="Unassembled WGS sequence"/>
</dbReference>
<evidence type="ECO:0000313" key="2">
    <source>
        <dbReference type="Proteomes" id="UP000054324"/>
    </source>
</evidence>
<evidence type="ECO:0000313" key="1">
    <source>
        <dbReference type="EMBL" id="KER25026.1"/>
    </source>
</evidence>
<dbReference type="EMBL" id="KL596789">
    <property type="protein sequence ID" value="KER25026.1"/>
    <property type="molecule type" value="Genomic_DNA"/>
</dbReference>
<gene>
    <name evidence="1" type="ORF">T265_07422</name>
</gene>
<keyword evidence="2" id="KW-1185">Reference proteome</keyword>
<dbReference type="RefSeq" id="XP_009171204.1">
    <property type="nucleotide sequence ID" value="XM_009172940.1"/>
</dbReference>
<name>A0A074ZCL0_OPIVI</name>
<proteinExistence type="predicted"/>